<accession>A0A0R1NJ91</accession>
<keyword evidence="2" id="KW-1185">Reference proteome</keyword>
<dbReference type="PATRIC" id="fig|1423766.4.peg.1594"/>
<dbReference type="InterPro" id="IPR027417">
    <property type="entry name" value="P-loop_NTPase"/>
</dbReference>
<dbReference type="RefSeq" id="WP_008857216.1">
    <property type="nucleotide sequence ID" value="NZ_AZEB01000028.1"/>
</dbReference>
<evidence type="ECO:0000313" key="1">
    <source>
        <dbReference type="EMBL" id="KRL20367.1"/>
    </source>
</evidence>
<protein>
    <recommendedName>
        <fullName evidence="3">Biotin carboxylase</fullName>
    </recommendedName>
</protein>
<evidence type="ECO:0008006" key="3">
    <source>
        <dbReference type="Google" id="ProtNLM"/>
    </source>
</evidence>
<comment type="caution">
    <text evidence="1">The sequence shown here is derived from an EMBL/GenBank/DDBJ whole genome shotgun (WGS) entry which is preliminary data.</text>
</comment>
<reference evidence="1 2" key="1">
    <citation type="journal article" date="2015" name="Genome Announc.">
        <title>Expanding the biotechnology potential of lactobacilli through comparative genomics of 213 strains and associated genera.</title>
        <authorList>
            <person name="Sun Z."/>
            <person name="Harris H.M."/>
            <person name="McCann A."/>
            <person name="Guo C."/>
            <person name="Argimon S."/>
            <person name="Zhang W."/>
            <person name="Yang X."/>
            <person name="Jeffery I.B."/>
            <person name="Cooney J.C."/>
            <person name="Kagawa T.F."/>
            <person name="Liu W."/>
            <person name="Song Y."/>
            <person name="Salvetti E."/>
            <person name="Wrobel A."/>
            <person name="Rasinkangas P."/>
            <person name="Parkhill J."/>
            <person name="Rea M.C."/>
            <person name="O'Sullivan O."/>
            <person name="Ritari J."/>
            <person name="Douillard F.P."/>
            <person name="Paul Ross R."/>
            <person name="Yang R."/>
            <person name="Briner A.E."/>
            <person name="Felis G.E."/>
            <person name="de Vos W.M."/>
            <person name="Barrangou R."/>
            <person name="Klaenhammer T.R."/>
            <person name="Caufield P.W."/>
            <person name="Cui Y."/>
            <person name="Zhang H."/>
            <person name="O'Toole P.W."/>
        </authorList>
    </citation>
    <scope>NUCLEOTIDE SEQUENCE [LARGE SCALE GENOMIC DNA]</scope>
    <source>
        <strain evidence="1 2">DSM 19906</strain>
    </source>
</reference>
<gene>
    <name evidence="1" type="ORF">FC98_GL001540</name>
</gene>
<name>A0A0R1NJ91_9LACO</name>
<dbReference type="AlphaFoldDB" id="A0A0R1NJ91"/>
<dbReference type="InterPro" id="IPR021228">
    <property type="entry name" value="BrxD"/>
</dbReference>
<organism evidence="1 2">
    <name type="scientific">Lentilactobacillus kisonensis DSM 19906 = JCM 15041</name>
    <dbReference type="NCBI Taxonomy" id="1423766"/>
    <lineage>
        <taxon>Bacteria</taxon>
        <taxon>Bacillati</taxon>
        <taxon>Bacillota</taxon>
        <taxon>Bacilli</taxon>
        <taxon>Lactobacillales</taxon>
        <taxon>Lactobacillaceae</taxon>
        <taxon>Lentilactobacillus</taxon>
    </lineage>
</organism>
<dbReference type="SUPFAM" id="SSF52540">
    <property type="entry name" value="P-loop containing nucleoside triphosphate hydrolases"/>
    <property type="match status" value="1"/>
</dbReference>
<dbReference type="EMBL" id="AZEB01000028">
    <property type="protein sequence ID" value="KRL20367.1"/>
    <property type="molecule type" value="Genomic_DNA"/>
</dbReference>
<evidence type="ECO:0000313" key="2">
    <source>
        <dbReference type="Proteomes" id="UP000051439"/>
    </source>
</evidence>
<sequence>MADIKKRRVPKRIAQTVLNSLKGGVVPRIGLPYVTVGRKAEIEALLHDVDVVSEGGASFHFIVGRYGSGKSFLLQTMRNYVMDKNFVVVDGDLSPERRLQGTKGQGLALYRELIQNLATKTRPEGGALTLVLDRWISSIQSNVASESGLAVDDPQFAAAVDKKIYSIISSLSELVHGFDFAKLLNMYYHAYLEGDDETKAKVIKWFRGEYTHKTEAKQELGVSVIISDDAWYEYLKLFASFFRQAGYAGLIIMIDELVNIYKIPNSISRQYNYEKILTMYNDTLQGKAKYLGILMGGTPQAVEDRRRGVYSYEALHSRLTEGKFATAGARDMYAPVIKLEPLTAEEMLVLVEKLANMHAGLYGYQRTITEADLAKFIKIEYARIGADTNITPREVIRDFIELLDIVWQNPDTTVEKLLSSSDFDYHKSEAVSDKKDKDYTEFTI</sequence>
<dbReference type="Proteomes" id="UP000051439">
    <property type="component" value="Unassembled WGS sequence"/>
</dbReference>
<dbReference type="Pfam" id="PF10923">
    <property type="entry name" value="BrxC_BrxD"/>
    <property type="match status" value="1"/>
</dbReference>
<dbReference type="Gene3D" id="3.40.50.300">
    <property type="entry name" value="P-loop containing nucleotide triphosphate hydrolases"/>
    <property type="match status" value="1"/>
</dbReference>
<proteinExistence type="predicted"/>